<feature type="domain" description="Alanine racemase N-terminal" evidence="1">
    <location>
        <begin position="60"/>
        <end position="305"/>
    </location>
</feature>
<evidence type="ECO:0000313" key="2">
    <source>
        <dbReference type="EMBL" id="SHJ52056.1"/>
    </source>
</evidence>
<dbReference type="EMBL" id="FQZG01000055">
    <property type="protein sequence ID" value="SHJ52056.1"/>
    <property type="molecule type" value="Genomic_DNA"/>
</dbReference>
<evidence type="ECO:0000313" key="3">
    <source>
        <dbReference type="Proteomes" id="UP000184512"/>
    </source>
</evidence>
<evidence type="ECO:0000259" key="1">
    <source>
        <dbReference type="Pfam" id="PF01168"/>
    </source>
</evidence>
<protein>
    <submittedName>
        <fullName evidence="2">D-serine deaminase, pyridoxal phosphate-dependent</fullName>
    </submittedName>
</protein>
<keyword evidence="3" id="KW-1185">Reference proteome</keyword>
<organism evidence="2 3">
    <name type="scientific">Tessaracoccus bendigoensis DSM 12906</name>
    <dbReference type="NCBI Taxonomy" id="1123357"/>
    <lineage>
        <taxon>Bacteria</taxon>
        <taxon>Bacillati</taxon>
        <taxon>Actinomycetota</taxon>
        <taxon>Actinomycetes</taxon>
        <taxon>Propionibacteriales</taxon>
        <taxon>Propionibacteriaceae</taxon>
        <taxon>Tessaracoccus</taxon>
    </lineage>
</organism>
<dbReference type="Proteomes" id="UP000184512">
    <property type="component" value="Unassembled WGS sequence"/>
</dbReference>
<dbReference type="GO" id="GO:0036088">
    <property type="term" value="P:D-serine catabolic process"/>
    <property type="evidence" value="ECO:0007669"/>
    <property type="project" value="TreeGrafter"/>
</dbReference>
<dbReference type="STRING" id="1123357.SAMN02745244_02688"/>
<dbReference type="Pfam" id="PF01168">
    <property type="entry name" value="Ala_racemase_N"/>
    <property type="match status" value="1"/>
</dbReference>
<dbReference type="Gene3D" id="3.20.20.10">
    <property type="entry name" value="Alanine racemase"/>
    <property type="match status" value="1"/>
</dbReference>
<gene>
    <name evidence="2" type="ORF">SAMN02745244_02688</name>
</gene>
<sequence>MRRPGGGNDDLQQLSGAAVVTGHLAALIGDVRHLSPPSPEPWRLWDEATATEEPPFAVLDLSALRANAADLLRRADGVPIRVASKSLRVRAMVEELLAVPGFEGVLAYTLPEALWLAETCPDVVVGYPSADRGAIAELARSERAAAAVTLMIDCVEQLDLIDEVVAPSHRHPIRVCLELDAAWQGPMPLGRLGVLRSPLRTPAQVRALAEVVVRRSGFKLVGLMAYEAQVAGVADAVPGRRPMNSVVSWIKRRSRPEIAERRAAVVAAVRQVAELEFVNGGGTGSIESTAQDAAVTEIAAGSGLFAGHYFDSYQAFSPHPATGFALSVVRKPRADCVTVLGGGWVASGPPGPDRLPKVAFPADLRLAPREMTGEVQTPLVGQPARGMRVGDRVWFRHAKSGELSEHVNEFVLVDQGRVIDRLPTYRGEGRAFL</sequence>
<dbReference type="AlphaFoldDB" id="A0A1M6JZB0"/>
<dbReference type="InterPro" id="IPR001608">
    <property type="entry name" value="Ala_racemase_N"/>
</dbReference>
<dbReference type="GO" id="GO:0008721">
    <property type="term" value="F:D-serine ammonia-lyase activity"/>
    <property type="evidence" value="ECO:0007669"/>
    <property type="project" value="TreeGrafter"/>
</dbReference>
<dbReference type="RefSeq" id="WP_084189591.1">
    <property type="nucleotide sequence ID" value="NZ_FQZG01000055.1"/>
</dbReference>
<proteinExistence type="predicted"/>
<dbReference type="InterPro" id="IPR029066">
    <property type="entry name" value="PLP-binding_barrel"/>
</dbReference>
<dbReference type="PANTHER" id="PTHR28004:SF2">
    <property type="entry name" value="D-SERINE DEHYDRATASE"/>
    <property type="match status" value="1"/>
</dbReference>
<dbReference type="SUPFAM" id="SSF51419">
    <property type="entry name" value="PLP-binding barrel"/>
    <property type="match status" value="1"/>
</dbReference>
<reference evidence="3" key="1">
    <citation type="submission" date="2016-11" db="EMBL/GenBank/DDBJ databases">
        <authorList>
            <person name="Varghese N."/>
            <person name="Submissions S."/>
        </authorList>
    </citation>
    <scope>NUCLEOTIDE SEQUENCE [LARGE SCALE GENOMIC DNA]</scope>
    <source>
        <strain evidence="3">DSM 12906</strain>
    </source>
</reference>
<dbReference type="InterPro" id="IPR051466">
    <property type="entry name" value="D-amino_acid_metab_enzyme"/>
</dbReference>
<accession>A0A1M6JZB0</accession>
<dbReference type="OrthoDB" id="2445260at2"/>
<name>A0A1M6JZB0_9ACTN</name>
<dbReference type="PANTHER" id="PTHR28004">
    <property type="entry name" value="ZGC:162816-RELATED"/>
    <property type="match status" value="1"/>
</dbReference>